<dbReference type="PANTHER" id="PTHR33162">
    <property type="entry name" value="SEC-INDEPENDENT PROTEIN TRANSLOCASE PROTEIN TATA, CHLOROPLASTIC"/>
    <property type="match status" value="1"/>
</dbReference>
<dbReference type="GO" id="GO:0033281">
    <property type="term" value="C:TAT protein transport complex"/>
    <property type="evidence" value="ECO:0007669"/>
    <property type="project" value="UniProtKB-UniRule"/>
</dbReference>
<comment type="function">
    <text evidence="9">Part of the twin-arginine translocation (Tat) system that transports large folded proteins containing a characteristic twin-arginine motif in their signal peptide across membranes. Together with TatC, TatB is part of a receptor directly interacting with Tat signal peptides. TatB may form an oligomeric binding site that transiently accommodates folded Tat precursor proteins before their translocation.</text>
</comment>
<evidence type="ECO:0000256" key="1">
    <source>
        <dbReference type="ARBA" id="ARBA00004167"/>
    </source>
</evidence>
<evidence type="ECO:0000256" key="6">
    <source>
        <dbReference type="ARBA" id="ARBA00022989"/>
    </source>
</evidence>
<keyword evidence="11" id="KW-0614">Plasmid</keyword>
<evidence type="ECO:0000256" key="9">
    <source>
        <dbReference type="HAMAP-Rule" id="MF_00237"/>
    </source>
</evidence>
<dbReference type="Pfam" id="PF02416">
    <property type="entry name" value="TatA_B_E"/>
    <property type="match status" value="1"/>
</dbReference>
<keyword evidence="4 9" id="KW-0812">Transmembrane</keyword>
<protein>
    <recommendedName>
        <fullName evidence="9">Sec-independent protein translocase protein TatB</fullName>
    </recommendedName>
</protein>
<evidence type="ECO:0000313" key="12">
    <source>
        <dbReference type="Proteomes" id="UP000596079"/>
    </source>
</evidence>
<dbReference type="PANTHER" id="PTHR33162:SF1">
    <property type="entry name" value="SEC-INDEPENDENT PROTEIN TRANSLOCASE PROTEIN TATA, CHLOROPLASTIC"/>
    <property type="match status" value="1"/>
</dbReference>
<dbReference type="GO" id="GO:0043953">
    <property type="term" value="P:protein transport by the Tat complex"/>
    <property type="evidence" value="ECO:0007669"/>
    <property type="project" value="UniProtKB-UniRule"/>
</dbReference>
<sequence>MLNIGMTELLVFGAIALLILGPDKLPEAIRFIGKWSAKIKRIASNIQNDLDRELRLSELREQMQSELKRIQELEIKMQAQMDNINVIHQPIIRNPEQHLLNYELTYQLINESVSPVHLPPIQLNKVTKQEKIYADIKVAV</sequence>
<keyword evidence="8 9" id="KW-0472">Membrane</keyword>
<dbReference type="Proteomes" id="UP000596079">
    <property type="component" value="Plasmid pXM9F202-2-186k"/>
</dbReference>
<keyword evidence="3 9" id="KW-1003">Cell membrane</keyword>
<comment type="similarity">
    <text evidence="9">Belongs to the TatB family.</text>
</comment>
<keyword evidence="7 9" id="KW-0811">Translocation</keyword>
<evidence type="ECO:0000256" key="10">
    <source>
        <dbReference type="SAM" id="Coils"/>
    </source>
</evidence>
<evidence type="ECO:0000256" key="7">
    <source>
        <dbReference type="ARBA" id="ARBA00023010"/>
    </source>
</evidence>
<name>A0A7T7WL44_9GAMM</name>
<dbReference type="GO" id="GO:0008320">
    <property type="term" value="F:protein transmembrane transporter activity"/>
    <property type="evidence" value="ECO:0007669"/>
    <property type="project" value="UniProtKB-UniRule"/>
</dbReference>
<dbReference type="PRINTS" id="PR01506">
    <property type="entry name" value="TATBPROTEIN"/>
</dbReference>
<evidence type="ECO:0000256" key="2">
    <source>
        <dbReference type="ARBA" id="ARBA00022448"/>
    </source>
</evidence>
<dbReference type="Gene3D" id="1.20.5.3310">
    <property type="match status" value="1"/>
</dbReference>
<dbReference type="InterPro" id="IPR018448">
    <property type="entry name" value="TatB"/>
</dbReference>
<proteinExistence type="inferred from homology"/>
<dbReference type="AlphaFoldDB" id="A0A7T7WL44"/>
<keyword evidence="10" id="KW-0175">Coiled coil</keyword>
<keyword evidence="6 9" id="KW-1133">Transmembrane helix</keyword>
<dbReference type="EMBL" id="CP060812">
    <property type="protein sequence ID" value="QQN89676.1"/>
    <property type="molecule type" value="Genomic_DNA"/>
</dbReference>
<comment type="subcellular location">
    <subcellularLocation>
        <location evidence="9">Cell membrane</location>
        <topology evidence="9">Single-pass membrane protein</topology>
    </subcellularLocation>
    <subcellularLocation>
        <location evidence="1">Membrane</location>
        <topology evidence="1">Single-pass membrane protein</topology>
    </subcellularLocation>
</comment>
<feature type="coiled-coil region" evidence="10">
    <location>
        <begin position="56"/>
        <end position="83"/>
    </location>
</feature>
<keyword evidence="5 9" id="KW-0653">Protein transport</keyword>
<dbReference type="NCBIfam" id="TIGR01410">
    <property type="entry name" value="tatB"/>
    <property type="match status" value="1"/>
</dbReference>
<comment type="subunit">
    <text evidence="9">The Tat system comprises two distinct complexes: a TatABC complex, containing multiple copies of TatA, TatB and TatC subunits, and a separate TatA complex, containing only TatA subunits. Substrates initially bind to the TatABC complex, which probably triggers association of the separate TatA complex to form the active translocon.</text>
</comment>
<dbReference type="RefSeq" id="WP_166134692.1">
    <property type="nucleotide sequence ID" value="NZ_CP060812.1"/>
</dbReference>
<accession>A0A7T7WL44</accession>
<evidence type="ECO:0000313" key="11">
    <source>
        <dbReference type="EMBL" id="QQN89676.1"/>
    </source>
</evidence>
<gene>
    <name evidence="9 11" type="primary">tatB</name>
    <name evidence="11" type="ORF">IAQ69_16090</name>
</gene>
<geneLocation type="plasmid" evidence="11 12">
    <name>pXM9F202-2-186k</name>
</geneLocation>
<evidence type="ECO:0000256" key="5">
    <source>
        <dbReference type="ARBA" id="ARBA00022927"/>
    </source>
</evidence>
<dbReference type="InterPro" id="IPR003369">
    <property type="entry name" value="TatA/B/E"/>
</dbReference>
<evidence type="ECO:0000256" key="4">
    <source>
        <dbReference type="ARBA" id="ARBA00022692"/>
    </source>
</evidence>
<evidence type="ECO:0000256" key="8">
    <source>
        <dbReference type="ARBA" id="ARBA00023136"/>
    </source>
</evidence>
<dbReference type="HAMAP" id="MF_00237">
    <property type="entry name" value="TatB"/>
    <property type="match status" value="1"/>
</dbReference>
<reference evidence="11 12" key="1">
    <citation type="submission" date="2020-08" db="EMBL/GenBank/DDBJ databases">
        <title>Emergence of ISAba1-mediated novel tet(X) in Acinetobacter variabilis from a chicken farm.</title>
        <authorList>
            <person name="Peng K."/>
            <person name="Li R."/>
        </authorList>
    </citation>
    <scope>NUCLEOTIDE SEQUENCE [LARGE SCALE GENOMIC DNA]</scope>
    <source>
        <strain evidence="11 12">XM9F202-2</strain>
        <plasmid evidence="11 12">pXM9F202-2-186k</plasmid>
    </source>
</reference>
<organism evidence="11 12">
    <name type="scientific">Acinetobacter variabilis</name>
    <dbReference type="NCBI Taxonomy" id="70346"/>
    <lineage>
        <taxon>Bacteria</taxon>
        <taxon>Pseudomonadati</taxon>
        <taxon>Pseudomonadota</taxon>
        <taxon>Gammaproteobacteria</taxon>
        <taxon>Moraxellales</taxon>
        <taxon>Moraxellaceae</taxon>
        <taxon>Acinetobacter</taxon>
    </lineage>
</organism>
<evidence type="ECO:0000256" key="3">
    <source>
        <dbReference type="ARBA" id="ARBA00022475"/>
    </source>
</evidence>
<keyword evidence="2 9" id="KW-0813">Transport</keyword>